<dbReference type="PROSITE" id="PS51123">
    <property type="entry name" value="OMPA_2"/>
    <property type="match status" value="1"/>
</dbReference>
<evidence type="ECO:0000256" key="4">
    <source>
        <dbReference type="ARBA" id="ARBA00022692"/>
    </source>
</evidence>
<keyword evidence="5" id="KW-1133">Transmembrane helix</keyword>
<dbReference type="CDD" id="cd07185">
    <property type="entry name" value="OmpA_C-like"/>
    <property type="match status" value="1"/>
</dbReference>
<proteinExistence type="inferred from homology"/>
<dbReference type="GO" id="GO:0005886">
    <property type="term" value="C:plasma membrane"/>
    <property type="evidence" value="ECO:0007669"/>
    <property type="project" value="UniProtKB-SubCell"/>
</dbReference>
<keyword evidence="4" id="KW-0812">Transmembrane</keyword>
<protein>
    <submittedName>
        <fullName evidence="9">Chemotaxis protein MotB</fullName>
    </submittedName>
</protein>
<dbReference type="SUPFAM" id="SSF103088">
    <property type="entry name" value="OmpA-like"/>
    <property type="match status" value="1"/>
</dbReference>
<keyword evidence="6 7" id="KW-0472">Membrane</keyword>
<dbReference type="OrthoDB" id="9783110at2"/>
<dbReference type="InterPro" id="IPR036737">
    <property type="entry name" value="OmpA-like_sf"/>
</dbReference>
<dbReference type="InterPro" id="IPR050330">
    <property type="entry name" value="Bact_OuterMem_StrucFunc"/>
</dbReference>
<sequence>MAEEQAPQEQKKEKKKSCPAGAPMWMVTYSDMVTLLLTFFVLLLSMASMDPVRFTQASNSLQDAFGMHKQPSQLEFTLPILPSPPQTKFTPVQQEMTTKIHERLKAQLEMKNMNDDVDVVQKDSDTIILRVNESLLFKPGQSQVPPTAYPLLRNIADIIRPLPMKLLVEGHTDDVKVSQNPIGNWDLSMARAVSVMRFFKQGDLLDMERISAIGFGPDQPLVPNRDEASRAKNRRVDFVLRLDRLPDDTKQGSTRNTHVPL</sequence>
<dbReference type="PANTHER" id="PTHR30329:SF21">
    <property type="entry name" value="LIPOPROTEIN YIAD-RELATED"/>
    <property type="match status" value="1"/>
</dbReference>
<keyword evidence="3" id="KW-1003">Cell membrane</keyword>
<gene>
    <name evidence="9" type="ORF">SAMN02745220_03614</name>
</gene>
<dbReference type="PANTHER" id="PTHR30329">
    <property type="entry name" value="STATOR ELEMENT OF FLAGELLAR MOTOR COMPLEX"/>
    <property type="match status" value="1"/>
</dbReference>
<evidence type="ECO:0000256" key="6">
    <source>
        <dbReference type="ARBA" id="ARBA00023136"/>
    </source>
</evidence>
<dbReference type="InterPro" id="IPR025713">
    <property type="entry name" value="MotB-like_N_dom"/>
</dbReference>
<evidence type="ECO:0000256" key="7">
    <source>
        <dbReference type="PROSITE-ProRule" id="PRU00473"/>
    </source>
</evidence>
<evidence type="ECO:0000313" key="10">
    <source>
        <dbReference type="Proteomes" id="UP000184603"/>
    </source>
</evidence>
<dbReference type="Gene3D" id="3.30.1330.60">
    <property type="entry name" value="OmpA-like domain"/>
    <property type="match status" value="1"/>
</dbReference>
<dbReference type="Proteomes" id="UP000184603">
    <property type="component" value="Unassembled WGS sequence"/>
</dbReference>
<evidence type="ECO:0000313" key="9">
    <source>
        <dbReference type="EMBL" id="SHO50727.1"/>
    </source>
</evidence>
<accession>A0A1M7YDL7</accession>
<dbReference type="Pfam" id="PF13677">
    <property type="entry name" value="MotB_plug"/>
    <property type="match status" value="1"/>
</dbReference>
<evidence type="ECO:0000256" key="1">
    <source>
        <dbReference type="ARBA" id="ARBA00004162"/>
    </source>
</evidence>
<organism evidence="9 10">
    <name type="scientific">Desulfopila aestuarii DSM 18488</name>
    <dbReference type="NCBI Taxonomy" id="1121416"/>
    <lineage>
        <taxon>Bacteria</taxon>
        <taxon>Pseudomonadati</taxon>
        <taxon>Thermodesulfobacteriota</taxon>
        <taxon>Desulfobulbia</taxon>
        <taxon>Desulfobulbales</taxon>
        <taxon>Desulfocapsaceae</taxon>
        <taxon>Desulfopila</taxon>
    </lineage>
</organism>
<dbReference type="AlphaFoldDB" id="A0A1M7YDL7"/>
<dbReference type="InterPro" id="IPR006665">
    <property type="entry name" value="OmpA-like"/>
</dbReference>
<evidence type="ECO:0000259" key="8">
    <source>
        <dbReference type="PROSITE" id="PS51123"/>
    </source>
</evidence>
<comment type="similarity">
    <text evidence="2">Belongs to the MotB family.</text>
</comment>
<feature type="domain" description="OmpA-like" evidence="8">
    <location>
        <begin position="124"/>
        <end position="244"/>
    </location>
</feature>
<evidence type="ECO:0000256" key="2">
    <source>
        <dbReference type="ARBA" id="ARBA00008914"/>
    </source>
</evidence>
<name>A0A1M7YDL7_9BACT</name>
<evidence type="ECO:0000256" key="5">
    <source>
        <dbReference type="ARBA" id="ARBA00022989"/>
    </source>
</evidence>
<evidence type="ECO:0000256" key="3">
    <source>
        <dbReference type="ARBA" id="ARBA00022475"/>
    </source>
</evidence>
<dbReference type="RefSeq" id="WP_073615067.1">
    <property type="nucleotide sequence ID" value="NZ_FRFE01000020.1"/>
</dbReference>
<dbReference type="STRING" id="1121416.SAMN02745220_03614"/>
<keyword evidence="10" id="KW-1185">Reference proteome</keyword>
<reference evidence="9 10" key="1">
    <citation type="submission" date="2016-12" db="EMBL/GenBank/DDBJ databases">
        <authorList>
            <person name="Song W.-J."/>
            <person name="Kurnit D.M."/>
        </authorList>
    </citation>
    <scope>NUCLEOTIDE SEQUENCE [LARGE SCALE GENOMIC DNA]</scope>
    <source>
        <strain evidence="9 10">DSM 18488</strain>
    </source>
</reference>
<dbReference type="Pfam" id="PF00691">
    <property type="entry name" value="OmpA"/>
    <property type="match status" value="1"/>
</dbReference>
<comment type="subcellular location">
    <subcellularLocation>
        <location evidence="1">Cell membrane</location>
        <topology evidence="1">Single-pass membrane protein</topology>
    </subcellularLocation>
</comment>
<dbReference type="EMBL" id="FRFE01000020">
    <property type="protein sequence ID" value="SHO50727.1"/>
    <property type="molecule type" value="Genomic_DNA"/>
</dbReference>